<keyword evidence="2" id="KW-1185">Reference proteome</keyword>
<dbReference type="STRING" id="1814289.SAMN05216410_2246"/>
<dbReference type="InterPro" id="IPR019151">
    <property type="entry name" value="Proteasome_assmbl_chaperone_2"/>
</dbReference>
<proteinExistence type="predicted"/>
<dbReference type="SUPFAM" id="SSF159659">
    <property type="entry name" value="Cgl1923-like"/>
    <property type="match status" value="1"/>
</dbReference>
<name>A0A1G6NW30_9MICO</name>
<dbReference type="Gene3D" id="1.10.287.100">
    <property type="match status" value="1"/>
</dbReference>
<reference evidence="1 2" key="1">
    <citation type="submission" date="2016-09" db="EMBL/GenBank/DDBJ databases">
        <authorList>
            <person name="Capua I."/>
            <person name="De Benedictis P."/>
            <person name="Joannis T."/>
            <person name="Lombin L.H."/>
            <person name="Cattoli G."/>
        </authorList>
    </citation>
    <scope>NUCLEOTIDE SEQUENCE [LARGE SCALE GENOMIC DNA]</scope>
    <source>
        <strain evidence="1 2">ISLP-3</strain>
    </source>
</reference>
<dbReference type="InterPro" id="IPR008492">
    <property type="entry name" value="Rv2714-like"/>
</dbReference>
<dbReference type="EMBL" id="FMYH01000003">
    <property type="protein sequence ID" value="SDC72142.1"/>
    <property type="molecule type" value="Genomic_DNA"/>
</dbReference>
<sequence length="317" mass="34194">MLDPRGLYEIDTEAEASLGVRPADARAETAATGPVLINALRGFVDAGSVGTIAVEHLLGLGETTRLVTFDADQLIDYRSKRPTMIFDTNTWSGYDAPSIAVDLAHDNEGTPFLVLHGNEPDLQWERFVAAVLELVDRLDVSMTIGMYGIPMGIPHTRPLSATPHASRDGLIANASSWFGRVTVPAAVANLLEFRLGERGHDSLGYAVHVPHYLAQSPYPPAAIIALTKVEGVTGLDLRVTDLDEAALEAREEVVRQVGQSPEIAELVRGLEEQYDAFTRSAERQSLLADSAPIPTADELGAEFERFLAQQGQEGQGA</sequence>
<dbReference type="PIRSF" id="PIRSF028754">
    <property type="entry name" value="UCP028754"/>
    <property type="match status" value="1"/>
</dbReference>
<dbReference type="OrthoDB" id="3733464at2"/>
<dbReference type="Proteomes" id="UP000199039">
    <property type="component" value="Unassembled WGS sequence"/>
</dbReference>
<dbReference type="RefSeq" id="WP_093183175.1">
    <property type="nucleotide sequence ID" value="NZ_FMYH01000003.1"/>
</dbReference>
<gene>
    <name evidence="1" type="ORF">SAMN05216410_2246</name>
</gene>
<dbReference type="Gene3D" id="3.40.50.10900">
    <property type="entry name" value="PAC-like subunit"/>
    <property type="match status" value="1"/>
</dbReference>
<organism evidence="1 2">
    <name type="scientific">Sanguibacter gelidistatuariae</name>
    <dbReference type="NCBI Taxonomy" id="1814289"/>
    <lineage>
        <taxon>Bacteria</taxon>
        <taxon>Bacillati</taxon>
        <taxon>Actinomycetota</taxon>
        <taxon>Actinomycetes</taxon>
        <taxon>Micrococcales</taxon>
        <taxon>Sanguibacteraceae</taxon>
        <taxon>Sanguibacter</taxon>
    </lineage>
</organism>
<protein>
    <submittedName>
        <fullName evidence="1">PAC2 family protein</fullName>
    </submittedName>
</protein>
<accession>A0A1G6NW30</accession>
<evidence type="ECO:0000313" key="1">
    <source>
        <dbReference type="EMBL" id="SDC72142.1"/>
    </source>
</evidence>
<dbReference type="InterPro" id="IPR038389">
    <property type="entry name" value="PSMG2_sf"/>
</dbReference>
<dbReference type="AlphaFoldDB" id="A0A1G6NW30"/>
<dbReference type="Pfam" id="PF09754">
    <property type="entry name" value="PAC2"/>
    <property type="match status" value="1"/>
</dbReference>
<evidence type="ECO:0000313" key="2">
    <source>
        <dbReference type="Proteomes" id="UP000199039"/>
    </source>
</evidence>